<feature type="non-terminal residue" evidence="1">
    <location>
        <position position="277"/>
    </location>
</feature>
<organism evidence="1 2">
    <name type="scientific">Opisthorchis viverrini</name>
    <name type="common">Southeast Asian liver fluke</name>
    <dbReference type="NCBI Taxonomy" id="6198"/>
    <lineage>
        <taxon>Eukaryota</taxon>
        <taxon>Metazoa</taxon>
        <taxon>Spiralia</taxon>
        <taxon>Lophotrochozoa</taxon>
        <taxon>Platyhelminthes</taxon>
        <taxon>Trematoda</taxon>
        <taxon>Digenea</taxon>
        <taxon>Opisthorchiida</taxon>
        <taxon>Opisthorchiata</taxon>
        <taxon>Opisthorchiidae</taxon>
        <taxon>Opisthorchis</taxon>
    </lineage>
</organism>
<dbReference type="RefSeq" id="XP_009176011.1">
    <property type="nucleotide sequence ID" value="XM_009177747.1"/>
</dbReference>
<sequence length="277" mass="31356">YQLIATVVDPKGSEFPLDDKYDVNSGADHLLMEARLCNFMWKAFKRSKILHKLQFGCDMHGRQKENAVLGLHFRKDELAYFGVPANNSVLGEEIVRVTSPIPQMFGLKEVSFPHRILMNSRPCAVRLSSSINLTASRHEKKQCLLDTVHKGGRNASEIKYEISVVKQETAPEPHNLHPALFKESGQPTVAHPVSILATRFGTPIATPLFKKGTQTAYENYCGICLPALASKVLYGSILRKFTQQSRRPIREYRAEFSPATRRTNHIFTLREIIESRH</sequence>
<dbReference type="AlphaFoldDB" id="A0A074ZAJ2"/>
<dbReference type="GeneID" id="20329531"/>
<evidence type="ECO:0000313" key="1">
    <source>
        <dbReference type="EMBL" id="KER20235.1"/>
    </source>
</evidence>
<protein>
    <submittedName>
        <fullName evidence="1">Uncharacterized protein</fullName>
    </submittedName>
</protein>
<dbReference type="OrthoDB" id="6278725at2759"/>
<dbReference type="EMBL" id="KL597075">
    <property type="protein sequence ID" value="KER20235.1"/>
    <property type="molecule type" value="Genomic_DNA"/>
</dbReference>
<accession>A0A074ZAJ2</accession>
<name>A0A074ZAJ2_OPIVI</name>
<reference evidence="1 2" key="1">
    <citation type="submission" date="2013-11" db="EMBL/GenBank/DDBJ databases">
        <title>Opisthorchis viverrini - life in the bile duct.</title>
        <authorList>
            <person name="Young N.D."/>
            <person name="Nagarajan N."/>
            <person name="Lin S.J."/>
            <person name="Korhonen P.K."/>
            <person name="Jex A.R."/>
            <person name="Hall R.S."/>
            <person name="Safavi-Hemami H."/>
            <person name="Kaewkong W."/>
            <person name="Bertrand D."/>
            <person name="Gao S."/>
            <person name="Seet Q."/>
            <person name="Wongkham S."/>
            <person name="Teh B.T."/>
            <person name="Wongkham C."/>
            <person name="Intapan P.M."/>
            <person name="Maleewong W."/>
            <person name="Yang X."/>
            <person name="Hu M."/>
            <person name="Wang Z."/>
            <person name="Hofmann A."/>
            <person name="Sternberg P.W."/>
            <person name="Tan P."/>
            <person name="Wang J."/>
            <person name="Gasser R.B."/>
        </authorList>
    </citation>
    <scope>NUCLEOTIDE SEQUENCE [LARGE SCALE GENOMIC DNA]</scope>
</reference>
<dbReference type="Proteomes" id="UP000054324">
    <property type="component" value="Unassembled WGS sequence"/>
</dbReference>
<dbReference type="KEGG" id="ovi:T265_15366"/>
<feature type="non-terminal residue" evidence="1">
    <location>
        <position position="1"/>
    </location>
</feature>
<keyword evidence="2" id="KW-1185">Reference proteome</keyword>
<dbReference type="CTD" id="20329531"/>
<evidence type="ECO:0000313" key="2">
    <source>
        <dbReference type="Proteomes" id="UP000054324"/>
    </source>
</evidence>
<proteinExistence type="predicted"/>
<gene>
    <name evidence="1" type="ORF">T265_15366</name>
</gene>